<dbReference type="Proteomes" id="UP001501414">
    <property type="component" value="Unassembled WGS sequence"/>
</dbReference>
<evidence type="ECO:0000313" key="1">
    <source>
        <dbReference type="EMBL" id="GAA1389342.1"/>
    </source>
</evidence>
<name>A0ABN1XT88_9PSEU</name>
<gene>
    <name evidence="1" type="ORF">GCM10009613_28140</name>
</gene>
<dbReference type="EMBL" id="BAAAJK010000009">
    <property type="protein sequence ID" value="GAA1389342.1"/>
    <property type="molecule type" value="Genomic_DNA"/>
</dbReference>
<accession>A0ABN1XT88</accession>
<proteinExistence type="predicted"/>
<comment type="caution">
    <text evidence="1">The sequence shown here is derived from an EMBL/GenBank/DDBJ whole genome shotgun (WGS) entry which is preliminary data.</text>
</comment>
<keyword evidence="2" id="KW-1185">Reference proteome</keyword>
<reference evidence="1 2" key="1">
    <citation type="journal article" date="2019" name="Int. J. Syst. Evol. Microbiol.">
        <title>The Global Catalogue of Microorganisms (GCM) 10K type strain sequencing project: providing services to taxonomists for standard genome sequencing and annotation.</title>
        <authorList>
            <consortium name="The Broad Institute Genomics Platform"/>
            <consortium name="The Broad Institute Genome Sequencing Center for Infectious Disease"/>
            <person name="Wu L."/>
            <person name="Ma J."/>
        </authorList>
    </citation>
    <scope>NUCLEOTIDE SEQUENCE [LARGE SCALE GENOMIC DNA]</scope>
    <source>
        <strain evidence="1 2">JCM 11896</strain>
    </source>
</reference>
<protein>
    <submittedName>
        <fullName evidence="1">Uncharacterized protein</fullName>
    </submittedName>
</protein>
<sequence length="46" mass="5367">MDIATILLLLLGGVGGFFMGRWSAETRRAHFDRNVVWNNRKRYRDG</sequence>
<organism evidence="1 2">
    <name type="scientific">Pseudonocardia kongjuensis</name>
    <dbReference type="NCBI Taxonomy" id="102227"/>
    <lineage>
        <taxon>Bacteria</taxon>
        <taxon>Bacillati</taxon>
        <taxon>Actinomycetota</taxon>
        <taxon>Actinomycetes</taxon>
        <taxon>Pseudonocardiales</taxon>
        <taxon>Pseudonocardiaceae</taxon>
        <taxon>Pseudonocardia</taxon>
    </lineage>
</organism>
<evidence type="ECO:0000313" key="2">
    <source>
        <dbReference type="Proteomes" id="UP001501414"/>
    </source>
</evidence>